<dbReference type="EMBL" id="BSRI01000001">
    <property type="protein sequence ID" value="GLV53725.1"/>
    <property type="molecule type" value="Genomic_DNA"/>
</dbReference>
<evidence type="ECO:0000313" key="2">
    <source>
        <dbReference type="Proteomes" id="UP001344906"/>
    </source>
</evidence>
<accession>A0ABQ6FMD1</accession>
<proteinExistence type="predicted"/>
<gene>
    <name evidence="1" type="ORF">KDH_05770</name>
</gene>
<reference evidence="1 2" key="1">
    <citation type="submission" date="2023-02" db="EMBL/GenBank/DDBJ databases">
        <title>Dictyobacter halimunensis sp. nov., a new member of the class Ktedonobacteria from forest soil in a geothermal area.</title>
        <authorList>
            <person name="Rachmania M.K."/>
            <person name="Ningsih F."/>
            <person name="Sakai Y."/>
            <person name="Yabe S."/>
            <person name="Yokota A."/>
            <person name="Sjamsuridzal W."/>
        </authorList>
    </citation>
    <scope>NUCLEOTIDE SEQUENCE [LARGE SCALE GENOMIC DNA]</scope>
    <source>
        <strain evidence="1 2">S3.2.2.5</strain>
    </source>
</reference>
<comment type="caution">
    <text evidence="1">The sequence shown here is derived from an EMBL/GenBank/DDBJ whole genome shotgun (WGS) entry which is preliminary data.</text>
</comment>
<name>A0ABQ6FMD1_9CHLR</name>
<dbReference type="Proteomes" id="UP001344906">
    <property type="component" value="Unassembled WGS sequence"/>
</dbReference>
<protein>
    <submittedName>
        <fullName evidence="1">Uncharacterized protein</fullName>
    </submittedName>
</protein>
<evidence type="ECO:0000313" key="1">
    <source>
        <dbReference type="EMBL" id="GLV53725.1"/>
    </source>
</evidence>
<keyword evidence="2" id="KW-1185">Reference proteome</keyword>
<organism evidence="1 2">
    <name type="scientific">Dictyobacter halimunensis</name>
    <dbReference type="NCBI Taxonomy" id="3026934"/>
    <lineage>
        <taxon>Bacteria</taxon>
        <taxon>Bacillati</taxon>
        <taxon>Chloroflexota</taxon>
        <taxon>Ktedonobacteria</taxon>
        <taxon>Ktedonobacterales</taxon>
        <taxon>Dictyobacteraceae</taxon>
        <taxon>Dictyobacter</taxon>
    </lineage>
</organism>
<sequence length="79" mass="8767">MNAWIFIDEPHKTNRRCRACPDFPFPNAQVSFNTWPFQGKNVIVGGNVYAQEREVGASPAPTGQLPLYNPSDIAYAVGK</sequence>